<dbReference type="EMBL" id="SFCI01001191">
    <property type="protein sequence ID" value="TFY76487.1"/>
    <property type="molecule type" value="Genomic_DNA"/>
</dbReference>
<protein>
    <submittedName>
        <fullName evidence="2">Uncharacterized protein</fullName>
    </submittedName>
</protein>
<name>A0A4Y9ZR03_9AGAM</name>
<dbReference type="Proteomes" id="UP000298061">
    <property type="component" value="Unassembled WGS sequence"/>
</dbReference>
<proteinExistence type="predicted"/>
<evidence type="ECO:0000313" key="3">
    <source>
        <dbReference type="Proteomes" id="UP000298061"/>
    </source>
</evidence>
<feature type="compositionally biased region" description="Basic and acidic residues" evidence="1">
    <location>
        <begin position="1"/>
        <end position="10"/>
    </location>
</feature>
<feature type="compositionally biased region" description="Basic and acidic residues" evidence="1">
    <location>
        <begin position="18"/>
        <end position="27"/>
    </location>
</feature>
<keyword evidence="3" id="KW-1185">Reference proteome</keyword>
<feature type="region of interest" description="Disordered" evidence="1">
    <location>
        <begin position="1"/>
        <end position="72"/>
    </location>
</feature>
<evidence type="ECO:0000256" key="1">
    <source>
        <dbReference type="SAM" id="MobiDB-lite"/>
    </source>
</evidence>
<dbReference type="AlphaFoldDB" id="A0A4Y9ZR03"/>
<organism evidence="2 3">
    <name type="scientific">Hericium alpestre</name>
    <dbReference type="NCBI Taxonomy" id="135208"/>
    <lineage>
        <taxon>Eukaryota</taxon>
        <taxon>Fungi</taxon>
        <taxon>Dikarya</taxon>
        <taxon>Basidiomycota</taxon>
        <taxon>Agaricomycotina</taxon>
        <taxon>Agaricomycetes</taxon>
        <taxon>Russulales</taxon>
        <taxon>Hericiaceae</taxon>
        <taxon>Hericium</taxon>
    </lineage>
</organism>
<gene>
    <name evidence="2" type="ORF">EWM64_g7524</name>
</gene>
<dbReference type="OrthoDB" id="2693006at2759"/>
<comment type="caution">
    <text evidence="2">The sequence shown here is derived from an EMBL/GenBank/DDBJ whole genome shotgun (WGS) entry which is preliminary data.</text>
</comment>
<sequence>MLISDEKVSRTSEGTLDAPDRRTKDLEAGDISADPIAEHDLAPAPQKGKHKVDGDVLIVDWEGPDDPANPRK</sequence>
<reference evidence="2 3" key="1">
    <citation type="submission" date="2019-02" db="EMBL/GenBank/DDBJ databases">
        <title>Genome sequencing of the rare red list fungi Hericium alpestre (H. flagellum).</title>
        <authorList>
            <person name="Buettner E."/>
            <person name="Kellner H."/>
        </authorList>
    </citation>
    <scope>NUCLEOTIDE SEQUENCE [LARGE SCALE GENOMIC DNA]</scope>
    <source>
        <strain evidence="2 3">DSM 108284</strain>
    </source>
</reference>
<accession>A0A4Y9ZR03</accession>
<evidence type="ECO:0000313" key="2">
    <source>
        <dbReference type="EMBL" id="TFY76487.1"/>
    </source>
</evidence>